<proteinExistence type="predicted"/>
<evidence type="ECO:0000256" key="1">
    <source>
        <dbReference type="SAM" id="MobiDB-lite"/>
    </source>
</evidence>
<feature type="region of interest" description="Disordered" evidence="1">
    <location>
        <begin position="1"/>
        <end position="26"/>
    </location>
</feature>
<organism evidence="2">
    <name type="scientific">viral metagenome</name>
    <dbReference type="NCBI Taxonomy" id="1070528"/>
    <lineage>
        <taxon>unclassified sequences</taxon>
        <taxon>metagenomes</taxon>
        <taxon>organismal metagenomes</taxon>
    </lineage>
</organism>
<feature type="compositionally biased region" description="Basic residues" evidence="1">
    <location>
        <begin position="1"/>
        <end position="11"/>
    </location>
</feature>
<accession>A0A6C0AHM5</accession>
<feature type="region of interest" description="Disordered" evidence="1">
    <location>
        <begin position="476"/>
        <end position="509"/>
    </location>
</feature>
<dbReference type="EMBL" id="MN740629">
    <property type="protein sequence ID" value="QHS79317.1"/>
    <property type="molecule type" value="Genomic_DNA"/>
</dbReference>
<protein>
    <submittedName>
        <fullName evidence="2">Uncharacterized protein</fullName>
    </submittedName>
</protein>
<dbReference type="AlphaFoldDB" id="A0A6C0AHM5"/>
<evidence type="ECO:0000313" key="2">
    <source>
        <dbReference type="EMBL" id="QHS79317.1"/>
    </source>
</evidence>
<reference evidence="2" key="1">
    <citation type="journal article" date="2020" name="Nature">
        <title>Giant virus diversity and host interactions through global metagenomics.</title>
        <authorList>
            <person name="Schulz F."/>
            <person name="Roux S."/>
            <person name="Paez-Espino D."/>
            <person name="Jungbluth S."/>
            <person name="Walsh D.A."/>
            <person name="Denef V.J."/>
            <person name="McMahon K.D."/>
            <person name="Konstantinidis K.T."/>
            <person name="Eloe-Fadrosh E.A."/>
            <person name="Kyrpides N.C."/>
            <person name="Woyke T."/>
        </authorList>
    </citation>
    <scope>NUCLEOTIDE SEQUENCE</scope>
    <source>
        <strain evidence="2">GVMAG-S-1035118-87</strain>
    </source>
</reference>
<name>A0A6C0AHM5_9ZZZZ</name>
<sequence>MSYPIKKKRKDLKPFPVNHYNAPNQSTDKYFKSNAVESKDKPFTDLAGREVNVQDYTKQMTPYFGKMKNIGNSTTNFNRDQLLDNFSGGGTFHIAKTEGAPLFKPQENVQWANGAPNQSNFYQSRVNPSIGMKNVKPWQEEHVGPGLNQGYSAQGNNGFNSGMEAREKWTDRTVDELRVLTNPKQTFGLDGHQGPAQTLVKNLGFEGKVEKHLPDKYFVNTPERYLTTTGAEIGPTLRAEQPDPTVHRATTTQAYTGAAGGGVQQQTKPGMYRMDHRQQFGAVGLTPATSNVSHSNSNMDSYKLLPTNRSTAQAETFGGIQGLVQAITAPLVDLVRPTRKEDLVGLTRLGGLGSSVSNAPISTEVAPPTVKEGTMYSPYSMGQRPFHAITDGGYQVNEHQPIQNQRDTTNTSYMGGASMLPQPMSNHAESNATITSNRANPGRTAGGNTQTFAPIINQTTTSNRSTMHTSYMGGVNGSAIASAPPSMERYGGSRNPNKYPEPDRNAPDLLDAFKQNPYTHSLHSVV</sequence>